<reference evidence="1" key="2">
    <citation type="submission" date="2025-09" db="UniProtKB">
        <authorList>
            <consortium name="Ensembl"/>
        </authorList>
    </citation>
    <scope>IDENTIFICATION</scope>
</reference>
<sequence>MEEHCNQVMMMKYGQLVNLEVMQTLSGSRILEELKQEKLLKEAAYAKEIKEWDVSSVLCVCVGFYVCLSALKQVCDVYLNISVCIQGRQFQDYRRRVLQEDIQWLRDLVKTQCQQAEAFSREIFLLSHQGGHVLPPGQHPLPSIDPFPIPTDRTTTGAV</sequence>
<organism evidence="1 2">
    <name type="scientific">Labrus bergylta</name>
    <name type="common">ballan wrasse</name>
    <dbReference type="NCBI Taxonomy" id="56723"/>
    <lineage>
        <taxon>Eukaryota</taxon>
        <taxon>Metazoa</taxon>
        <taxon>Chordata</taxon>
        <taxon>Craniata</taxon>
        <taxon>Vertebrata</taxon>
        <taxon>Euteleostomi</taxon>
        <taxon>Actinopterygii</taxon>
        <taxon>Neopterygii</taxon>
        <taxon>Teleostei</taxon>
        <taxon>Neoteleostei</taxon>
        <taxon>Acanthomorphata</taxon>
        <taxon>Eupercaria</taxon>
        <taxon>Labriformes</taxon>
        <taxon>Labridae</taxon>
        <taxon>Labrus</taxon>
    </lineage>
</organism>
<accession>A0A3Q3F8C3</accession>
<dbReference type="Proteomes" id="UP000261660">
    <property type="component" value="Unplaced"/>
</dbReference>
<evidence type="ECO:0000313" key="2">
    <source>
        <dbReference type="Proteomes" id="UP000261660"/>
    </source>
</evidence>
<proteinExistence type="predicted"/>
<keyword evidence="2" id="KW-1185">Reference proteome</keyword>
<name>A0A3Q3F8C3_9LABR</name>
<evidence type="ECO:0000313" key="1">
    <source>
        <dbReference type="Ensembl" id="ENSLBEP00000015834.1"/>
    </source>
</evidence>
<dbReference type="STRING" id="56723.ENSLBEP00000015834"/>
<dbReference type="InParanoid" id="A0A3Q3F8C3"/>
<dbReference type="Ensembl" id="ENSLBET00000016768.1">
    <property type="protein sequence ID" value="ENSLBEP00000015834.1"/>
    <property type="gene ID" value="ENSLBEG00000012289.1"/>
</dbReference>
<protein>
    <submittedName>
        <fullName evidence="1">Uncharacterized protein</fullName>
    </submittedName>
</protein>
<dbReference type="GeneTree" id="ENSGT01140000283022"/>
<dbReference type="AlphaFoldDB" id="A0A3Q3F8C3"/>
<reference evidence="1" key="1">
    <citation type="submission" date="2025-08" db="UniProtKB">
        <authorList>
            <consortium name="Ensembl"/>
        </authorList>
    </citation>
    <scope>IDENTIFICATION</scope>
</reference>